<gene>
    <name evidence="2" type="ORF">D3272_23005</name>
</gene>
<comment type="caution">
    <text evidence="2">The sequence shown here is derived from an EMBL/GenBank/DDBJ whole genome shotgun (WGS) entry which is preliminary data.</text>
</comment>
<keyword evidence="3" id="KW-1185">Reference proteome</keyword>
<feature type="compositionally biased region" description="Polar residues" evidence="1">
    <location>
        <begin position="9"/>
        <end position="18"/>
    </location>
</feature>
<evidence type="ECO:0000256" key="1">
    <source>
        <dbReference type="SAM" id="MobiDB-lite"/>
    </source>
</evidence>
<organism evidence="2 3">
    <name type="scientific">Lichenibacterium ramalinae</name>
    <dbReference type="NCBI Taxonomy" id="2316527"/>
    <lineage>
        <taxon>Bacteria</taxon>
        <taxon>Pseudomonadati</taxon>
        <taxon>Pseudomonadota</taxon>
        <taxon>Alphaproteobacteria</taxon>
        <taxon>Hyphomicrobiales</taxon>
        <taxon>Lichenihabitantaceae</taxon>
        <taxon>Lichenibacterium</taxon>
    </lineage>
</organism>
<protein>
    <submittedName>
        <fullName evidence="2">Uncharacterized protein</fullName>
    </submittedName>
</protein>
<name>A0A4Q2RAW0_9HYPH</name>
<proteinExistence type="predicted"/>
<evidence type="ECO:0000313" key="3">
    <source>
        <dbReference type="Proteomes" id="UP000289411"/>
    </source>
</evidence>
<feature type="region of interest" description="Disordered" evidence="1">
    <location>
        <begin position="1"/>
        <end position="30"/>
    </location>
</feature>
<dbReference type="EMBL" id="QYBC01000024">
    <property type="protein sequence ID" value="RYB02038.1"/>
    <property type="molecule type" value="Genomic_DNA"/>
</dbReference>
<dbReference type="RefSeq" id="WP_129221558.1">
    <property type="nucleotide sequence ID" value="NZ_QYBC01000024.1"/>
</dbReference>
<reference evidence="2 3" key="2">
    <citation type="submission" date="2019-02" db="EMBL/GenBank/DDBJ databases">
        <title>'Lichenibacterium ramalinii' gen. nov. sp. nov., 'Lichenibacterium minor' gen. nov. sp. nov.</title>
        <authorList>
            <person name="Pankratov T."/>
        </authorList>
    </citation>
    <scope>NUCLEOTIDE SEQUENCE [LARGE SCALE GENOMIC DNA]</scope>
    <source>
        <strain evidence="2 3">RmlP001</strain>
    </source>
</reference>
<reference evidence="2 3" key="1">
    <citation type="submission" date="2018-09" db="EMBL/GenBank/DDBJ databases">
        <authorList>
            <person name="Grouzdev D.S."/>
            <person name="Krutkina M.S."/>
        </authorList>
    </citation>
    <scope>NUCLEOTIDE SEQUENCE [LARGE SCALE GENOMIC DNA]</scope>
    <source>
        <strain evidence="2 3">RmlP001</strain>
    </source>
</reference>
<accession>A0A4Q2RAW0</accession>
<evidence type="ECO:0000313" key="2">
    <source>
        <dbReference type="EMBL" id="RYB02038.1"/>
    </source>
</evidence>
<dbReference type="AlphaFoldDB" id="A0A4Q2RAW0"/>
<sequence length="114" mass="12333">MTFEDTDSRASATGTDQTRPAPRRRAALPPQWTNKAADEMLGFVDQAALIADDLRGLSKLLSGIFEVDCTNLSVAEDAALRIVGECIEGMAKRLDANAEYARERRNHLAAGGAR</sequence>
<dbReference type="Proteomes" id="UP000289411">
    <property type="component" value="Unassembled WGS sequence"/>
</dbReference>